<proteinExistence type="predicted"/>
<feature type="domain" description="Protein kinase" evidence="5">
    <location>
        <begin position="17"/>
        <end position="291"/>
    </location>
</feature>
<dbReference type="Gene3D" id="1.10.510.10">
    <property type="entry name" value="Transferase(Phosphotransferase) domain 1"/>
    <property type="match status" value="1"/>
</dbReference>
<dbReference type="InterPro" id="IPR011009">
    <property type="entry name" value="Kinase-like_dom_sf"/>
</dbReference>
<keyword evidence="3" id="KW-0418">Kinase</keyword>
<sequence>MAKTYRSEKEFIIDDRYEVVEGKYRGANGELYRVIDDQVDDKEYYAKQLIVQKNQVQLSASEIREKLKHVKVNGPPVIVSILDFDVIERGQDIIVWTVTDISPLQTLANYIDFTIDETDVILCVRQSSTSIHQVLTNLCDALGSLHKKQIIHGNLKPQNIFIQDDGRIQFSDINILNLSARICDKDYMGYIARSKLWCAPELFHQENALSEASDLFSIGVMLYQMMSGKYPFQLTDDDAIQKVIQQIADTSTDYKEIPNIVNALKQILKNFWPNHLTGDIGQFNLLKNELANVSFTKYCPA</sequence>
<gene>
    <name evidence="6" type="ORF">OMM_14027</name>
</gene>
<comment type="caution">
    <text evidence="6">The sequence shown here is derived from an EMBL/GenBank/DDBJ whole genome shotgun (WGS) entry which is preliminary data.</text>
</comment>
<dbReference type="AlphaFoldDB" id="A0A1V1NSL0"/>
<organism evidence="6 7">
    <name type="scientific">Candidatus Magnetoglobus multicellularis str. Araruama</name>
    <dbReference type="NCBI Taxonomy" id="890399"/>
    <lineage>
        <taxon>Bacteria</taxon>
        <taxon>Pseudomonadati</taxon>
        <taxon>Thermodesulfobacteriota</taxon>
        <taxon>Desulfobacteria</taxon>
        <taxon>Desulfobacterales</taxon>
        <taxon>Desulfobacteraceae</taxon>
        <taxon>Candidatus Magnetoglobus</taxon>
    </lineage>
</organism>
<dbReference type="GO" id="GO:0005776">
    <property type="term" value="C:autophagosome"/>
    <property type="evidence" value="ECO:0007669"/>
    <property type="project" value="TreeGrafter"/>
</dbReference>
<dbReference type="GO" id="GO:0005829">
    <property type="term" value="C:cytosol"/>
    <property type="evidence" value="ECO:0007669"/>
    <property type="project" value="TreeGrafter"/>
</dbReference>
<evidence type="ECO:0000256" key="4">
    <source>
        <dbReference type="ARBA" id="ARBA00022840"/>
    </source>
</evidence>
<evidence type="ECO:0000256" key="1">
    <source>
        <dbReference type="ARBA" id="ARBA00022679"/>
    </source>
</evidence>
<evidence type="ECO:0000256" key="3">
    <source>
        <dbReference type="ARBA" id="ARBA00022777"/>
    </source>
</evidence>
<dbReference type="SUPFAM" id="SSF56112">
    <property type="entry name" value="Protein kinase-like (PK-like)"/>
    <property type="match status" value="1"/>
</dbReference>
<reference evidence="7" key="1">
    <citation type="submission" date="2012-11" db="EMBL/GenBank/DDBJ databases">
        <authorList>
            <person name="Lucero-Rivera Y.E."/>
            <person name="Tovar-Ramirez D."/>
        </authorList>
    </citation>
    <scope>NUCLEOTIDE SEQUENCE [LARGE SCALE GENOMIC DNA]</scope>
    <source>
        <strain evidence="7">Araruama</strain>
    </source>
</reference>
<keyword evidence="4" id="KW-0067">ATP-binding</keyword>
<dbReference type="GO" id="GO:0004674">
    <property type="term" value="F:protein serine/threonine kinase activity"/>
    <property type="evidence" value="ECO:0007669"/>
    <property type="project" value="InterPro"/>
</dbReference>
<evidence type="ECO:0000256" key="2">
    <source>
        <dbReference type="ARBA" id="ARBA00022741"/>
    </source>
</evidence>
<dbReference type="PROSITE" id="PS50011">
    <property type="entry name" value="PROTEIN_KINASE_DOM"/>
    <property type="match status" value="1"/>
</dbReference>
<keyword evidence="1" id="KW-0808">Transferase</keyword>
<dbReference type="PANTHER" id="PTHR24348">
    <property type="entry name" value="SERINE/THREONINE-PROTEIN KINASE UNC-51-RELATED"/>
    <property type="match status" value="1"/>
</dbReference>
<evidence type="ECO:0000313" key="7">
    <source>
        <dbReference type="Proteomes" id="UP000189670"/>
    </source>
</evidence>
<dbReference type="GO" id="GO:0042594">
    <property type="term" value="P:response to starvation"/>
    <property type="evidence" value="ECO:0007669"/>
    <property type="project" value="TreeGrafter"/>
</dbReference>
<dbReference type="Proteomes" id="UP000189670">
    <property type="component" value="Unassembled WGS sequence"/>
</dbReference>
<evidence type="ECO:0000259" key="5">
    <source>
        <dbReference type="PROSITE" id="PS50011"/>
    </source>
</evidence>
<keyword evidence="2" id="KW-0547">Nucleotide-binding</keyword>
<dbReference type="EMBL" id="ATBP01002687">
    <property type="protein sequence ID" value="ETR65580.1"/>
    <property type="molecule type" value="Genomic_DNA"/>
</dbReference>
<dbReference type="Pfam" id="PF00069">
    <property type="entry name" value="Pkinase"/>
    <property type="match status" value="1"/>
</dbReference>
<accession>A0A1V1NSL0</accession>
<name>A0A1V1NSL0_9BACT</name>
<dbReference type="GO" id="GO:0034045">
    <property type="term" value="C:phagophore assembly site membrane"/>
    <property type="evidence" value="ECO:0007669"/>
    <property type="project" value="TreeGrafter"/>
</dbReference>
<evidence type="ECO:0000313" key="6">
    <source>
        <dbReference type="EMBL" id="ETR65580.1"/>
    </source>
</evidence>
<dbReference type="GO" id="GO:0005524">
    <property type="term" value="F:ATP binding"/>
    <property type="evidence" value="ECO:0007669"/>
    <property type="project" value="UniProtKB-KW"/>
</dbReference>
<dbReference type="InterPro" id="IPR045269">
    <property type="entry name" value="Atg1-like"/>
</dbReference>
<feature type="non-terminal residue" evidence="6">
    <location>
        <position position="301"/>
    </location>
</feature>
<dbReference type="PANTHER" id="PTHR24348:SF22">
    <property type="entry name" value="NON-SPECIFIC SERINE_THREONINE PROTEIN KINASE"/>
    <property type="match status" value="1"/>
</dbReference>
<dbReference type="InterPro" id="IPR000719">
    <property type="entry name" value="Prot_kinase_dom"/>
</dbReference>
<protein>
    <recommendedName>
        <fullName evidence="5">Protein kinase domain-containing protein</fullName>
    </recommendedName>
</protein>
<dbReference type="SMART" id="SM00220">
    <property type="entry name" value="S_TKc"/>
    <property type="match status" value="1"/>
</dbReference>